<evidence type="ECO:0008006" key="7">
    <source>
        <dbReference type="Google" id="ProtNLM"/>
    </source>
</evidence>
<evidence type="ECO:0000256" key="1">
    <source>
        <dbReference type="ARBA" id="ARBA00010652"/>
    </source>
</evidence>
<dbReference type="OrthoDB" id="4753487at2"/>
<feature type="compositionally biased region" description="Low complexity" evidence="2">
    <location>
        <begin position="374"/>
        <end position="383"/>
    </location>
</feature>
<evidence type="ECO:0000256" key="2">
    <source>
        <dbReference type="SAM" id="MobiDB-lite"/>
    </source>
</evidence>
<feature type="region of interest" description="Disordered" evidence="2">
    <location>
        <begin position="364"/>
        <end position="387"/>
    </location>
</feature>
<dbReference type="InterPro" id="IPR043641">
    <property type="entry name" value="PPE-PPW_C"/>
</dbReference>
<evidence type="ECO:0000313" key="6">
    <source>
        <dbReference type="Proteomes" id="UP000093757"/>
    </source>
</evidence>
<dbReference type="Proteomes" id="UP000093757">
    <property type="component" value="Unassembled WGS sequence"/>
</dbReference>
<dbReference type="Pfam" id="PF00823">
    <property type="entry name" value="PPE"/>
    <property type="match status" value="1"/>
</dbReference>
<feature type="region of interest" description="Disordered" evidence="2">
    <location>
        <begin position="510"/>
        <end position="530"/>
    </location>
</feature>
<dbReference type="PANTHER" id="PTHR46766:SF1">
    <property type="entry name" value="GLUTAMINE-RICH PROTEIN 2"/>
    <property type="match status" value="1"/>
</dbReference>
<dbReference type="RefSeq" id="WP_065135689.1">
    <property type="nucleotide sequence ID" value="NZ_MAEM01000400.1"/>
</dbReference>
<dbReference type="SUPFAM" id="SSF140459">
    <property type="entry name" value="PE/PPE dimer-like"/>
    <property type="match status" value="1"/>
</dbReference>
<organism evidence="5 6">
    <name type="scientific">Mycobacterium gordonae</name>
    <dbReference type="NCBI Taxonomy" id="1778"/>
    <lineage>
        <taxon>Bacteria</taxon>
        <taxon>Bacillati</taxon>
        <taxon>Actinomycetota</taxon>
        <taxon>Actinomycetes</taxon>
        <taxon>Mycobacteriales</taxon>
        <taxon>Mycobacteriaceae</taxon>
        <taxon>Mycobacterium</taxon>
    </lineage>
</organism>
<dbReference type="Gene3D" id="1.20.1260.20">
    <property type="entry name" value="PPE superfamily"/>
    <property type="match status" value="1"/>
</dbReference>
<reference evidence="5 6" key="1">
    <citation type="submission" date="2016-06" db="EMBL/GenBank/DDBJ databases">
        <authorList>
            <person name="Kjaerup R.B."/>
            <person name="Dalgaard T.S."/>
            <person name="Juul-Madsen H.R."/>
        </authorList>
    </citation>
    <scope>NUCLEOTIDE SEQUENCE [LARGE SCALE GENOMIC DNA]</scope>
    <source>
        <strain evidence="5 6">1245752.6</strain>
    </source>
</reference>
<name>A0A1A6BCB0_MYCGO</name>
<dbReference type="InterPro" id="IPR038332">
    <property type="entry name" value="PPE_sf"/>
</dbReference>
<feature type="region of interest" description="Disordered" evidence="2">
    <location>
        <begin position="165"/>
        <end position="204"/>
    </location>
</feature>
<evidence type="ECO:0000259" key="3">
    <source>
        <dbReference type="Pfam" id="PF00823"/>
    </source>
</evidence>
<dbReference type="EMBL" id="MAEM01000400">
    <property type="protein sequence ID" value="OBR99962.1"/>
    <property type="molecule type" value="Genomic_DNA"/>
</dbReference>
<accession>A0A1A6BCB0</accession>
<proteinExistence type="inferred from homology"/>
<feature type="compositionally biased region" description="Basic and acidic residues" evidence="2">
    <location>
        <begin position="177"/>
        <end position="204"/>
    </location>
</feature>
<evidence type="ECO:0000259" key="4">
    <source>
        <dbReference type="Pfam" id="PF18878"/>
    </source>
</evidence>
<feature type="domain" description="PPE" evidence="3">
    <location>
        <begin position="5"/>
        <end position="167"/>
    </location>
</feature>
<comment type="caution">
    <text evidence="5">The sequence shown here is derived from an EMBL/GenBank/DDBJ whole genome shotgun (WGS) entry which is preliminary data.</text>
</comment>
<protein>
    <recommendedName>
        <fullName evidence="7">PPE family protein</fullName>
    </recommendedName>
</protein>
<feature type="domain" description="PPE-PPW subfamily C-terminal" evidence="4">
    <location>
        <begin position="478"/>
        <end position="525"/>
    </location>
</feature>
<gene>
    <name evidence="5" type="ORF">A9W98_27555</name>
</gene>
<dbReference type="InterPro" id="IPR000030">
    <property type="entry name" value="PPE_dom"/>
</dbReference>
<dbReference type="PANTHER" id="PTHR46766">
    <property type="entry name" value="GLUTAMINE-RICH PROTEIN 2"/>
    <property type="match status" value="1"/>
</dbReference>
<comment type="similarity">
    <text evidence="1">Belongs to the mycobacterial PPE family.</text>
</comment>
<dbReference type="GO" id="GO:0052572">
    <property type="term" value="P:response to host immune response"/>
    <property type="evidence" value="ECO:0007669"/>
    <property type="project" value="TreeGrafter"/>
</dbReference>
<dbReference type="AlphaFoldDB" id="A0A1A6BCB0"/>
<feature type="region of interest" description="Disordered" evidence="2">
    <location>
        <begin position="463"/>
        <end position="482"/>
    </location>
</feature>
<sequence>MGTVWMAAPPELHSTLLSSGAGPGSLVAAAAAWSALSTEYTEVADELVALLAAVQGGAWEGPTAAEYVAAHAPFLAWLTQASVNSATAAAQHEIAAAAYTAALAAMPTLVELAANHAVHGVLVATNFFGINTIPIALNEADYVRMWVQAATTMASYEAVSGTAAASTPATSPAPEIVHTEDDHEGDEHEHEEGEHDEHEGHDHGDPTVFDYFLADLLRTLTNNQFDWDPLEGTVNGIPAHDYTDATQPIWWGVRAVEFSSQAQNFVSQLSTDPYGAMWFVIELALLDWPTHVLQVVQAATSPQLIAVALGAAVSNLGSVAGLAGLAGLAGTPPAAAVPAMLPPVAAVPLLPVAAVAPSVVASAAPAAPTPAPTPTASSVASTAPAPPPSAPAAGFGFPYLVGGGPGIGFGSGMAASASASRKASEPDLAAVAAAAAAREQARARRRRRGVLRDHGDEFADMNVDVDPDWGAPEDREPVASRAGAGRLGFAGAARKESSSAAAGLSTLVEDEFASGPTEPMLPSTWDPRRA</sequence>
<dbReference type="FunFam" id="1.20.1260.20:FF:000001">
    <property type="entry name" value="PPE family protein PPE41"/>
    <property type="match status" value="1"/>
</dbReference>
<dbReference type="Pfam" id="PF18878">
    <property type="entry name" value="PPE-PPW"/>
    <property type="match status" value="1"/>
</dbReference>
<evidence type="ECO:0000313" key="5">
    <source>
        <dbReference type="EMBL" id="OBR99962.1"/>
    </source>
</evidence>
<feature type="compositionally biased region" description="Low complexity" evidence="2">
    <location>
        <begin position="165"/>
        <end position="174"/>
    </location>
</feature>